<feature type="region of interest" description="Disordered" evidence="1">
    <location>
        <begin position="619"/>
        <end position="648"/>
    </location>
</feature>
<feature type="domain" description="HAT C-terminal dimerisation" evidence="2">
    <location>
        <begin position="448"/>
        <end position="507"/>
    </location>
</feature>
<evidence type="ECO:0000313" key="5">
    <source>
        <dbReference type="Proteomes" id="UP001341281"/>
    </source>
</evidence>
<keyword evidence="5" id="KW-1185">Reference proteome</keyword>
<organism evidence="4 5">
    <name type="scientific">Paspalum notatum var. saurae</name>
    <dbReference type="NCBI Taxonomy" id="547442"/>
    <lineage>
        <taxon>Eukaryota</taxon>
        <taxon>Viridiplantae</taxon>
        <taxon>Streptophyta</taxon>
        <taxon>Embryophyta</taxon>
        <taxon>Tracheophyta</taxon>
        <taxon>Spermatophyta</taxon>
        <taxon>Magnoliopsida</taxon>
        <taxon>Liliopsida</taxon>
        <taxon>Poales</taxon>
        <taxon>Poaceae</taxon>
        <taxon>PACMAD clade</taxon>
        <taxon>Panicoideae</taxon>
        <taxon>Andropogonodae</taxon>
        <taxon>Paspaleae</taxon>
        <taxon>Paspalinae</taxon>
        <taxon>Paspalum</taxon>
    </lineage>
</organism>
<dbReference type="InterPro" id="IPR008906">
    <property type="entry name" value="HATC_C_dom"/>
</dbReference>
<sequence length="648" mass="72656">MKNGSIISLFRKHEAKGKTIASSAPPIPDVDEFVPPIPVLDEELCLPPIVEDEEQPLPSLSVENKVPNEEEEEEEAEEVEDSTSVYDVDCLEHDPGLRVPISNFDVNDQDATRRGYILKGPCHLYAHEYPVREIYALFGFLSTLGLNIVWRRMQHFVSLAICLAMKLEHGSRMVGVIGIWLRFILHQGLASRGHDESEESTNKGNFLELLQWLAGTNEEVSKVVLKNAPSNCILTSPLIQKQIIRCCSMETTRHIVEELGEDYFAILADESSDSLIANHHLTLTQIRGQGYDGASNMKGEIKGLKTLIMKESPSAYYVHCFAHQLQLVLVAVAKGDVGCQTCFGQVSRLLNIVGISCKRHDMLRDVRARKLKKALQLGEIEGGTGLNQEMGLARPSDTRWSSHYKTILHIIHMYSTIMENYIDDVRGDDRFDGLNTLGELSIKLVQTQKHDLHDMVFLLLKLVLILLVATASVERVFSAMRLVKNHLRNHMGDQLLNDCLVTFTEREIFSNVSEDDIVDLFMAMKKRKRKAGYAGVPDRSKYAQQDTVKRDPGPSTTVKLERRMEGSGSACSSLLVCTSLYTEARHPGAGPPFAAAAQPLDVATAAAMRAVWFQESGVRLSDPVPPLPPRRYRARGHEEWRDREHKDD</sequence>
<dbReference type="InterPro" id="IPR025398">
    <property type="entry name" value="DUF4371"/>
</dbReference>
<accession>A0AAQ3UME7</accession>
<feature type="compositionally biased region" description="Acidic residues" evidence="1">
    <location>
        <begin position="69"/>
        <end position="81"/>
    </location>
</feature>
<gene>
    <name evidence="4" type="ORF">U9M48_040254</name>
</gene>
<dbReference type="InterPro" id="IPR012337">
    <property type="entry name" value="RNaseH-like_sf"/>
</dbReference>
<feature type="region of interest" description="Disordered" evidence="1">
    <location>
        <begin position="52"/>
        <end position="84"/>
    </location>
</feature>
<dbReference type="EMBL" id="CP144753">
    <property type="protein sequence ID" value="WVZ94354.1"/>
    <property type="molecule type" value="Genomic_DNA"/>
</dbReference>
<evidence type="ECO:0000259" key="2">
    <source>
        <dbReference type="Pfam" id="PF05699"/>
    </source>
</evidence>
<proteinExistence type="predicted"/>
<dbReference type="InterPro" id="IPR055298">
    <property type="entry name" value="AtLOH3-like"/>
</dbReference>
<reference evidence="4 5" key="1">
    <citation type="submission" date="2024-02" db="EMBL/GenBank/DDBJ databases">
        <title>High-quality chromosome-scale genome assembly of Pensacola bahiagrass (Paspalum notatum Flugge var. saurae).</title>
        <authorList>
            <person name="Vega J.M."/>
            <person name="Podio M."/>
            <person name="Orjuela J."/>
            <person name="Siena L.A."/>
            <person name="Pessino S.C."/>
            <person name="Combes M.C."/>
            <person name="Mariac C."/>
            <person name="Albertini E."/>
            <person name="Pupilli F."/>
            <person name="Ortiz J.P.A."/>
            <person name="Leblanc O."/>
        </authorList>
    </citation>
    <scope>NUCLEOTIDE SEQUENCE [LARGE SCALE GENOMIC DNA]</scope>
    <source>
        <strain evidence="4">R1</strain>
        <tissue evidence="4">Leaf</tissue>
    </source>
</reference>
<evidence type="ECO:0000313" key="4">
    <source>
        <dbReference type="EMBL" id="WVZ94354.1"/>
    </source>
</evidence>
<dbReference type="GO" id="GO:0046983">
    <property type="term" value="F:protein dimerization activity"/>
    <property type="evidence" value="ECO:0007669"/>
    <property type="project" value="InterPro"/>
</dbReference>
<dbReference type="Pfam" id="PF14291">
    <property type="entry name" value="DUF4371"/>
    <property type="match status" value="1"/>
</dbReference>
<name>A0AAQ3UME7_PASNO</name>
<dbReference type="PANTHER" id="PTHR11697:SF230">
    <property type="entry name" value="ZINC FINGER, MYM DOMAIN CONTAINING 1"/>
    <property type="match status" value="1"/>
</dbReference>
<protein>
    <submittedName>
        <fullName evidence="4">Uncharacterized protein</fullName>
    </submittedName>
</protein>
<dbReference type="PANTHER" id="PTHR11697">
    <property type="entry name" value="GENERAL TRANSCRIPTION FACTOR 2-RELATED ZINC FINGER PROTEIN"/>
    <property type="match status" value="1"/>
</dbReference>
<evidence type="ECO:0000259" key="3">
    <source>
        <dbReference type="Pfam" id="PF14291"/>
    </source>
</evidence>
<evidence type="ECO:0000256" key="1">
    <source>
        <dbReference type="SAM" id="MobiDB-lite"/>
    </source>
</evidence>
<dbReference type="Pfam" id="PF05699">
    <property type="entry name" value="Dimer_Tnp_hAT"/>
    <property type="match status" value="1"/>
</dbReference>
<feature type="domain" description="DUF4371" evidence="3">
    <location>
        <begin position="182"/>
        <end position="273"/>
    </location>
</feature>
<dbReference type="AlphaFoldDB" id="A0AAQ3UME7"/>
<feature type="compositionally biased region" description="Basic and acidic residues" evidence="1">
    <location>
        <begin position="635"/>
        <end position="648"/>
    </location>
</feature>
<dbReference type="Proteomes" id="UP001341281">
    <property type="component" value="Chromosome 09"/>
</dbReference>
<dbReference type="SUPFAM" id="SSF53098">
    <property type="entry name" value="Ribonuclease H-like"/>
    <property type="match status" value="1"/>
</dbReference>